<feature type="compositionally biased region" description="Basic and acidic residues" evidence="2">
    <location>
        <begin position="26"/>
        <end position="37"/>
    </location>
</feature>
<feature type="compositionally biased region" description="Basic and acidic residues" evidence="2">
    <location>
        <begin position="203"/>
        <end position="219"/>
    </location>
</feature>
<protein>
    <submittedName>
        <fullName evidence="3">Uncharacterized protein</fullName>
    </submittedName>
</protein>
<feature type="compositionally biased region" description="Basic residues" evidence="2">
    <location>
        <begin position="38"/>
        <end position="47"/>
    </location>
</feature>
<feature type="region of interest" description="Disordered" evidence="2">
    <location>
        <begin position="192"/>
        <end position="220"/>
    </location>
</feature>
<accession>A0A7R9BJB5</accession>
<sequence>MEMSSLPGTDRCFAKMFSAIECRDVARSTQTKKEVSQSKKKKKKKHPMAMNVKERSKSARCVRPDAVDASRRRLESGSSSRSSTAKARTQLTTPSSSSSSSTSSAAVEALCSFDAIEASQRARQIRAVFRKCIDRMRIAAIANRMMTVRPEELELYEAILAVNLREKVQAYEKTMREIREIPDLIEIIRTHPECSSNPLTEDGEGKQSPTEEEKKESTGKKLKMVWDLETTFIKELSTLQQFSLDTSDLAKAIEANAQTLTLADQLEKLFLTQKSEKRRELNKLEKHAETLKTLCKEQLEEKRSLLQDDLDERAEVSGKRIAELKSEQDILLARLDAQRQQQKREEDDLIRTKQVHLQILSI</sequence>
<evidence type="ECO:0000313" key="4">
    <source>
        <dbReference type="Proteomes" id="UP000678499"/>
    </source>
</evidence>
<dbReference type="AlphaFoldDB" id="A0A7R9BJB5"/>
<gene>
    <name evidence="3" type="ORF">NMOB1V02_LOCUS3329</name>
</gene>
<evidence type="ECO:0000256" key="2">
    <source>
        <dbReference type="SAM" id="MobiDB-lite"/>
    </source>
</evidence>
<feature type="compositionally biased region" description="Low complexity" evidence="2">
    <location>
        <begin position="92"/>
        <end position="102"/>
    </location>
</feature>
<feature type="compositionally biased region" description="Basic and acidic residues" evidence="2">
    <location>
        <begin position="52"/>
        <end position="75"/>
    </location>
</feature>
<feature type="coiled-coil region" evidence="1">
    <location>
        <begin position="274"/>
        <end position="352"/>
    </location>
</feature>
<evidence type="ECO:0000256" key="1">
    <source>
        <dbReference type="SAM" id="Coils"/>
    </source>
</evidence>
<reference evidence="3" key="1">
    <citation type="submission" date="2020-11" db="EMBL/GenBank/DDBJ databases">
        <authorList>
            <person name="Tran Van P."/>
        </authorList>
    </citation>
    <scope>NUCLEOTIDE SEQUENCE</scope>
</reference>
<name>A0A7R9BJB5_9CRUS</name>
<keyword evidence="1" id="KW-0175">Coiled coil</keyword>
<evidence type="ECO:0000313" key="3">
    <source>
        <dbReference type="EMBL" id="CAD7275537.1"/>
    </source>
</evidence>
<feature type="region of interest" description="Disordered" evidence="2">
    <location>
        <begin position="26"/>
        <end position="102"/>
    </location>
</feature>
<dbReference type="EMBL" id="CAJPEX010000433">
    <property type="protein sequence ID" value="CAG0915689.1"/>
    <property type="molecule type" value="Genomic_DNA"/>
</dbReference>
<organism evidence="3">
    <name type="scientific">Notodromas monacha</name>
    <dbReference type="NCBI Taxonomy" id="399045"/>
    <lineage>
        <taxon>Eukaryota</taxon>
        <taxon>Metazoa</taxon>
        <taxon>Ecdysozoa</taxon>
        <taxon>Arthropoda</taxon>
        <taxon>Crustacea</taxon>
        <taxon>Oligostraca</taxon>
        <taxon>Ostracoda</taxon>
        <taxon>Podocopa</taxon>
        <taxon>Podocopida</taxon>
        <taxon>Cypridocopina</taxon>
        <taxon>Cypridoidea</taxon>
        <taxon>Cyprididae</taxon>
        <taxon>Notodromas</taxon>
    </lineage>
</organism>
<dbReference type="EMBL" id="OA882470">
    <property type="protein sequence ID" value="CAD7275537.1"/>
    <property type="molecule type" value="Genomic_DNA"/>
</dbReference>
<keyword evidence="4" id="KW-1185">Reference proteome</keyword>
<proteinExistence type="predicted"/>
<dbReference type="Proteomes" id="UP000678499">
    <property type="component" value="Unassembled WGS sequence"/>
</dbReference>